<sequence length="255" mass="29058">MSQEQLKILTFMMQQLLSEREHIADPEAPLDTTRIPVTDLTVYPELTEAPLSIEKDFSRTSLTEEERKFAINSCPKTSSISYNPPQLKESAFHTVKKADSFIYRIQLALAQSTRPIENYVHHQIQNTSVINSDEGPEVIFASRMRVHLSDITATVTLSRLDTLYKGLDSRGVENPHLQETFGETRTNTATTTEVNSRNWNDYFHSFFHGRGRGPGIGSLYRPKLASQWKQAQYYQSFMPQIGGKPLILEKCTETI</sequence>
<protein>
    <submittedName>
        <fullName evidence="1">Uncharacterized protein</fullName>
    </submittedName>
</protein>
<dbReference type="Proteomes" id="UP000187429">
    <property type="component" value="Unassembled WGS sequence"/>
</dbReference>
<evidence type="ECO:0000313" key="1">
    <source>
        <dbReference type="EMBL" id="OMJ09659.1"/>
    </source>
</evidence>
<reference evidence="2" key="1">
    <citation type="submission" date="2017-01" db="EMBL/GenBank/DDBJ databases">
        <authorList>
            <person name="Wang Y."/>
            <person name="White M."/>
            <person name="Kvist S."/>
            <person name="Moncalvo J.-M."/>
        </authorList>
    </citation>
    <scope>NUCLEOTIDE SEQUENCE [LARGE SCALE GENOMIC DNA]</scope>
    <source>
        <strain evidence="2">ID-206-W2</strain>
    </source>
</reference>
<accession>A0A1R1X4V6</accession>
<evidence type="ECO:0000313" key="2">
    <source>
        <dbReference type="Proteomes" id="UP000187429"/>
    </source>
</evidence>
<dbReference type="OrthoDB" id="5545891at2759"/>
<dbReference type="AlphaFoldDB" id="A0A1R1X4V6"/>
<gene>
    <name evidence="1" type="ORF">AYI69_g10562</name>
</gene>
<dbReference type="EMBL" id="LSSM01006955">
    <property type="protein sequence ID" value="OMJ09659.1"/>
    <property type="molecule type" value="Genomic_DNA"/>
</dbReference>
<keyword evidence="2" id="KW-1185">Reference proteome</keyword>
<organism evidence="1 2">
    <name type="scientific">Smittium culicis</name>
    <dbReference type="NCBI Taxonomy" id="133412"/>
    <lineage>
        <taxon>Eukaryota</taxon>
        <taxon>Fungi</taxon>
        <taxon>Fungi incertae sedis</taxon>
        <taxon>Zoopagomycota</taxon>
        <taxon>Kickxellomycotina</taxon>
        <taxon>Harpellomycetes</taxon>
        <taxon>Harpellales</taxon>
        <taxon>Legeriomycetaceae</taxon>
        <taxon>Smittium</taxon>
    </lineage>
</organism>
<name>A0A1R1X4V6_9FUNG</name>
<proteinExistence type="predicted"/>
<comment type="caution">
    <text evidence="1">The sequence shown here is derived from an EMBL/GenBank/DDBJ whole genome shotgun (WGS) entry which is preliminary data.</text>
</comment>